<sequence>MGSPMDLTDPIHRDCAPSLPYQTPVSAPLRTVHYSPAYMHIPAQDGTSTGQGLRQFNFPSPTIHSQLHHNSDIPSFPSFPSTHTIPQSVSETWHHRIPTFQGTLPVPGHYLVSRPLPPAPTNSFNELMNHTYTPLTSPPIPSFNQLRSPVSVPPASVRAPSRIASCMGSPQIFDRSPSRIMHQPRPHPLVDLDCISSASIDFQPDPRSAPTVLTEFPCDVYGMDQSQPHTPFPMYYTNPPYPYSYPLPPHPNTPQFKIEYSSIHSTFLATIKDSDSLKDWKSWVKWNEGVWQAVANGFVLGHICDEPPLGTPQTEWNTPSLQPLLSSNPTCKEIEARLKWDKNNGWTSLILTAGLSDEA</sequence>
<dbReference type="EMBL" id="JANVFS010000005">
    <property type="protein sequence ID" value="KAJ4492039.1"/>
    <property type="molecule type" value="Genomic_DNA"/>
</dbReference>
<comment type="caution">
    <text evidence="1">The sequence shown here is derived from an EMBL/GenBank/DDBJ whole genome shotgun (WGS) entry which is preliminary data.</text>
</comment>
<reference evidence="1" key="1">
    <citation type="submission" date="2022-08" db="EMBL/GenBank/DDBJ databases">
        <authorList>
            <consortium name="DOE Joint Genome Institute"/>
            <person name="Min B."/>
            <person name="Riley R."/>
            <person name="Sierra-Patev S."/>
            <person name="Naranjo-Ortiz M."/>
            <person name="Looney B."/>
            <person name="Konkel Z."/>
            <person name="Slot J.C."/>
            <person name="Sakamoto Y."/>
            <person name="Steenwyk J.L."/>
            <person name="Rokas A."/>
            <person name="Carro J."/>
            <person name="Camarero S."/>
            <person name="Ferreira P."/>
            <person name="Molpeceres G."/>
            <person name="Ruiz-Duenas F.J."/>
            <person name="Serrano A."/>
            <person name="Henrissat B."/>
            <person name="Drula E."/>
            <person name="Hughes K.W."/>
            <person name="Mata J.L."/>
            <person name="Ishikawa N.K."/>
            <person name="Vargas-Isla R."/>
            <person name="Ushijima S."/>
            <person name="Smith C.A."/>
            <person name="Ahrendt S."/>
            <person name="Andreopoulos W."/>
            <person name="He G."/>
            <person name="Labutti K."/>
            <person name="Lipzen A."/>
            <person name="Ng V."/>
            <person name="Sandor L."/>
            <person name="Barry K."/>
            <person name="Martinez A.T."/>
            <person name="Xiao Y."/>
            <person name="Gibbons J.G."/>
            <person name="Terashima K."/>
            <person name="Hibbett D.S."/>
            <person name="Grigoriev I.V."/>
        </authorList>
    </citation>
    <scope>NUCLEOTIDE SEQUENCE</scope>
    <source>
        <strain evidence="1">Sp2 HRB7682 ss15</strain>
    </source>
</reference>
<protein>
    <submittedName>
        <fullName evidence="1">Uncharacterized protein</fullName>
    </submittedName>
</protein>
<name>A0A9W9DZM3_9AGAR</name>
<evidence type="ECO:0000313" key="1">
    <source>
        <dbReference type="EMBL" id="KAJ4492039.1"/>
    </source>
</evidence>
<accession>A0A9W9DZM3</accession>
<reference evidence="1" key="2">
    <citation type="journal article" date="2023" name="Proc. Natl. Acad. Sci. U.S.A.">
        <title>A global phylogenomic analysis of the shiitake genus Lentinula.</title>
        <authorList>
            <person name="Sierra-Patev S."/>
            <person name="Min B."/>
            <person name="Naranjo-Ortiz M."/>
            <person name="Looney B."/>
            <person name="Konkel Z."/>
            <person name="Slot J.C."/>
            <person name="Sakamoto Y."/>
            <person name="Steenwyk J.L."/>
            <person name="Rokas A."/>
            <person name="Carro J."/>
            <person name="Camarero S."/>
            <person name="Ferreira P."/>
            <person name="Molpeceres G."/>
            <person name="Ruiz-Duenas F.J."/>
            <person name="Serrano A."/>
            <person name="Henrissat B."/>
            <person name="Drula E."/>
            <person name="Hughes K.W."/>
            <person name="Mata J.L."/>
            <person name="Ishikawa N.K."/>
            <person name="Vargas-Isla R."/>
            <person name="Ushijima S."/>
            <person name="Smith C.A."/>
            <person name="Donoghue J."/>
            <person name="Ahrendt S."/>
            <person name="Andreopoulos W."/>
            <person name="He G."/>
            <person name="LaButti K."/>
            <person name="Lipzen A."/>
            <person name="Ng V."/>
            <person name="Riley R."/>
            <person name="Sandor L."/>
            <person name="Barry K."/>
            <person name="Martinez A.T."/>
            <person name="Xiao Y."/>
            <person name="Gibbons J.G."/>
            <person name="Terashima K."/>
            <person name="Grigoriev I.V."/>
            <person name="Hibbett D."/>
        </authorList>
    </citation>
    <scope>NUCLEOTIDE SEQUENCE</scope>
    <source>
        <strain evidence="1">Sp2 HRB7682 ss15</strain>
    </source>
</reference>
<evidence type="ECO:0000313" key="2">
    <source>
        <dbReference type="Proteomes" id="UP001150238"/>
    </source>
</evidence>
<organism evidence="1 2">
    <name type="scientific">Lentinula lateritia</name>
    <dbReference type="NCBI Taxonomy" id="40482"/>
    <lineage>
        <taxon>Eukaryota</taxon>
        <taxon>Fungi</taxon>
        <taxon>Dikarya</taxon>
        <taxon>Basidiomycota</taxon>
        <taxon>Agaricomycotina</taxon>
        <taxon>Agaricomycetes</taxon>
        <taxon>Agaricomycetidae</taxon>
        <taxon>Agaricales</taxon>
        <taxon>Marasmiineae</taxon>
        <taxon>Omphalotaceae</taxon>
        <taxon>Lentinula</taxon>
    </lineage>
</organism>
<proteinExistence type="predicted"/>
<gene>
    <name evidence="1" type="ORF">C8J55DRAFT_556349</name>
</gene>
<dbReference type="AlphaFoldDB" id="A0A9W9DZM3"/>
<dbReference type="Proteomes" id="UP001150238">
    <property type="component" value="Unassembled WGS sequence"/>
</dbReference>